<keyword evidence="2" id="KW-1185">Reference proteome</keyword>
<dbReference type="InterPro" id="IPR000760">
    <property type="entry name" value="Inositol_monophosphatase-like"/>
</dbReference>
<name>A0ABT1H166_9NOCA</name>
<dbReference type="PANTHER" id="PTHR43028">
    <property type="entry name" value="3'(2'),5'-BISPHOSPHATE NUCLEOTIDASE 1"/>
    <property type="match status" value="1"/>
</dbReference>
<dbReference type="Gene3D" id="3.40.190.80">
    <property type="match status" value="1"/>
</dbReference>
<dbReference type="CDD" id="cd01638">
    <property type="entry name" value="CysQ"/>
    <property type="match status" value="1"/>
</dbReference>
<accession>A0ABT1H166</accession>
<dbReference type="SUPFAM" id="SSF56655">
    <property type="entry name" value="Carbohydrate phosphatase"/>
    <property type="match status" value="1"/>
</dbReference>
<evidence type="ECO:0000313" key="1">
    <source>
        <dbReference type="EMBL" id="MCP2160719.1"/>
    </source>
</evidence>
<evidence type="ECO:0000313" key="2">
    <source>
        <dbReference type="Proteomes" id="UP001205740"/>
    </source>
</evidence>
<proteinExistence type="predicted"/>
<comment type="caution">
    <text evidence="1">The sequence shown here is derived from an EMBL/GenBank/DDBJ whole genome shotgun (WGS) entry which is preliminary data.</text>
</comment>
<gene>
    <name evidence="1" type="ORF">LX12_001906</name>
</gene>
<dbReference type="PANTHER" id="PTHR43028:SF5">
    <property type="entry name" value="3'(2'),5'-BISPHOSPHATE NUCLEOTIDASE 1"/>
    <property type="match status" value="1"/>
</dbReference>
<organism evidence="1 2">
    <name type="scientific">Williamsia serinedens</name>
    <dbReference type="NCBI Taxonomy" id="391736"/>
    <lineage>
        <taxon>Bacteria</taxon>
        <taxon>Bacillati</taxon>
        <taxon>Actinomycetota</taxon>
        <taxon>Actinomycetes</taxon>
        <taxon>Mycobacteriales</taxon>
        <taxon>Nocardiaceae</taxon>
        <taxon>Williamsia</taxon>
    </lineage>
</organism>
<reference evidence="1 2" key="1">
    <citation type="submission" date="2022-06" db="EMBL/GenBank/DDBJ databases">
        <title>Genomic Encyclopedia of Archaeal and Bacterial Type Strains, Phase II (KMG-II): from individual species to whole genera.</title>
        <authorList>
            <person name="Goeker M."/>
        </authorList>
    </citation>
    <scope>NUCLEOTIDE SEQUENCE [LARGE SCALE GENOMIC DNA]</scope>
    <source>
        <strain evidence="1 2">DSM 45037</strain>
    </source>
</reference>
<dbReference type="Gene3D" id="3.30.540.10">
    <property type="entry name" value="Fructose-1,6-Bisphosphatase, subunit A, domain 1"/>
    <property type="match status" value="1"/>
</dbReference>
<dbReference type="EMBL" id="JAMTCG010000003">
    <property type="protein sequence ID" value="MCP2160719.1"/>
    <property type="molecule type" value="Genomic_DNA"/>
</dbReference>
<sequence>MGRTPGADFGGRGVRGTLDDAALAASIAQGAGELLVAARHDSLLEGRLLGDMGDALAQAWIAAVLRRHRPADAVLSEEARDTGERLGAQRVWIIDPLDGTREYAAGRDDWAVHVALTVDGVPADCAVSLPATGELFSTADVAIPDEASGRMVVSRHGLTYETSWVADRLALQPYALGSAGAKAMAVVRGDADAYVHGMGQYEWDNCAPVGVATAAGLHCSTFDGTPLRYNHSRPYVRDFVICRPEIADRVLSALDEIF</sequence>
<protein>
    <submittedName>
        <fullName evidence="1">3'(2'), 5'-bisphosphate nucleotidase</fullName>
    </submittedName>
</protein>
<dbReference type="InterPro" id="IPR050725">
    <property type="entry name" value="CysQ/Inositol_MonoPase"/>
</dbReference>
<dbReference type="Pfam" id="PF00459">
    <property type="entry name" value="Inositol_P"/>
    <property type="match status" value="1"/>
</dbReference>
<dbReference type="Proteomes" id="UP001205740">
    <property type="component" value="Unassembled WGS sequence"/>
</dbReference>
<dbReference type="RefSeq" id="WP_301284357.1">
    <property type="nucleotide sequence ID" value="NZ_BAAAOE010000003.1"/>
</dbReference>